<name>A0A8C6TVD2_9GOBI</name>
<evidence type="ECO:0000256" key="1">
    <source>
        <dbReference type="ARBA" id="ARBA00004613"/>
    </source>
</evidence>
<reference evidence="5" key="1">
    <citation type="submission" date="2025-08" db="UniProtKB">
        <authorList>
            <consortium name="Ensembl"/>
        </authorList>
    </citation>
    <scope>IDENTIFICATION</scope>
</reference>
<protein>
    <submittedName>
        <fullName evidence="5">Uncharacterized protein</fullName>
    </submittedName>
</protein>
<keyword evidence="3" id="KW-0964">Secreted</keyword>
<dbReference type="GO" id="GO:0031667">
    <property type="term" value="P:response to nutrient levels"/>
    <property type="evidence" value="ECO:0007669"/>
    <property type="project" value="TreeGrafter"/>
</dbReference>
<dbReference type="InterPro" id="IPR001400">
    <property type="entry name" value="Somatotropin/Prolactin"/>
</dbReference>
<evidence type="ECO:0000256" key="3">
    <source>
        <dbReference type="ARBA" id="ARBA00022525"/>
    </source>
</evidence>
<comment type="similarity">
    <text evidence="2">Belongs to the somatotropin/prolactin family.</text>
</comment>
<dbReference type="AlphaFoldDB" id="A0A8C6TVD2"/>
<organism evidence="5 6">
    <name type="scientific">Neogobius melanostomus</name>
    <name type="common">round goby</name>
    <dbReference type="NCBI Taxonomy" id="47308"/>
    <lineage>
        <taxon>Eukaryota</taxon>
        <taxon>Metazoa</taxon>
        <taxon>Chordata</taxon>
        <taxon>Craniata</taxon>
        <taxon>Vertebrata</taxon>
        <taxon>Euteleostomi</taxon>
        <taxon>Actinopterygii</taxon>
        <taxon>Neopterygii</taxon>
        <taxon>Teleostei</taxon>
        <taxon>Neoteleostei</taxon>
        <taxon>Acanthomorphata</taxon>
        <taxon>Gobiaria</taxon>
        <taxon>Gobiiformes</taxon>
        <taxon>Gobioidei</taxon>
        <taxon>Gobiidae</taxon>
        <taxon>Benthophilinae</taxon>
        <taxon>Neogobiini</taxon>
        <taxon>Neogobius</taxon>
    </lineage>
</organism>
<sequence>MNPAIIILEYTSPICLYGESECHVPTVADLFDRIIQQSSRMFSISTDLHSEIVRAHFPRRNTIGRQKCHTHWIVTPGDKEKAQRLGHEALTEAILRLLCIGDMVRELREGVLKVTAKWIQTWNESVPFPKALLQYRLQKCSTVPELDC</sequence>
<dbReference type="Gene3D" id="1.20.1250.10">
    <property type="match status" value="1"/>
</dbReference>
<dbReference type="GO" id="GO:0046427">
    <property type="term" value="P:positive regulation of receptor signaling pathway via JAK-STAT"/>
    <property type="evidence" value="ECO:0007669"/>
    <property type="project" value="TreeGrafter"/>
</dbReference>
<keyword evidence="6" id="KW-1185">Reference proteome</keyword>
<evidence type="ECO:0000313" key="5">
    <source>
        <dbReference type="Ensembl" id="ENSNMLP00000027191.1"/>
    </source>
</evidence>
<dbReference type="PANTHER" id="PTHR11417">
    <property type="entry name" value="SOMATOTROPIN,PROLACTIN"/>
    <property type="match status" value="1"/>
</dbReference>
<dbReference type="GO" id="GO:0005615">
    <property type="term" value="C:extracellular space"/>
    <property type="evidence" value="ECO:0007669"/>
    <property type="project" value="TreeGrafter"/>
</dbReference>
<evidence type="ECO:0000313" key="6">
    <source>
        <dbReference type="Proteomes" id="UP000694523"/>
    </source>
</evidence>
<evidence type="ECO:0000256" key="4">
    <source>
        <dbReference type="ARBA" id="ARBA00023157"/>
    </source>
</evidence>
<dbReference type="GO" id="GO:0005179">
    <property type="term" value="F:hormone activity"/>
    <property type="evidence" value="ECO:0007669"/>
    <property type="project" value="InterPro"/>
</dbReference>
<dbReference type="PANTHER" id="PTHR11417:SF33">
    <property type="entry name" value="PROLACTIN LIKE"/>
    <property type="match status" value="1"/>
</dbReference>
<keyword evidence="4" id="KW-1015">Disulfide bond</keyword>
<reference evidence="5" key="2">
    <citation type="submission" date="2025-09" db="UniProtKB">
        <authorList>
            <consortium name="Ensembl"/>
        </authorList>
    </citation>
    <scope>IDENTIFICATION</scope>
</reference>
<accession>A0A8C6TVD2</accession>
<dbReference type="SUPFAM" id="SSF47266">
    <property type="entry name" value="4-helical cytokines"/>
    <property type="match status" value="1"/>
</dbReference>
<dbReference type="InterPro" id="IPR009079">
    <property type="entry name" value="4_helix_cytokine-like_core"/>
</dbReference>
<comment type="subcellular location">
    <subcellularLocation>
        <location evidence="1">Secreted</location>
    </subcellularLocation>
</comment>
<dbReference type="Proteomes" id="UP000694523">
    <property type="component" value="Unplaced"/>
</dbReference>
<dbReference type="Ensembl" id="ENSNMLT00000030387.1">
    <property type="protein sequence ID" value="ENSNMLP00000027191.1"/>
    <property type="gene ID" value="ENSNMLG00000017336.1"/>
</dbReference>
<dbReference type="Pfam" id="PF00103">
    <property type="entry name" value="Hormone_1"/>
    <property type="match status" value="1"/>
</dbReference>
<proteinExistence type="inferred from homology"/>
<evidence type="ECO:0000256" key="2">
    <source>
        <dbReference type="ARBA" id="ARBA00008474"/>
    </source>
</evidence>